<keyword evidence="3" id="KW-1185">Reference proteome</keyword>
<dbReference type="AlphaFoldDB" id="A0A5J5DLJ3"/>
<feature type="region of interest" description="Disordered" evidence="1">
    <location>
        <begin position="114"/>
        <end position="134"/>
    </location>
</feature>
<evidence type="ECO:0000313" key="3">
    <source>
        <dbReference type="Proteomes" id="UP000327493"/>
    </source>
</evidence>
<comment type="caution">
    <text evidence="2">The sequence shown here is derived from an EMBL/GenBank/DDBJ whole genome shotgun (WGS) entry which is preliminary data.</text>
</comment>
<dbReference type="Proteomes" id="UP000327493">
    <property type="component" value="Chromosome 3"/>
</dbReference>
<feature type="compositionally biased region" description="Polar residues" evidence="1">
    <location>
        <begin position="385"/>
        <end position="398"/>
    </location>
</feature>
<gene>
    <name evidence="2" type="ORF">FQN60_004932</name>
</gene>
<evidence type="ECO:0000256" key="1">
    <source>
        <dbReference type="SAM" id="MobiDB-lite"/>
    </source>
</evidence>
<dbReference type="EMBL" id="VOFY01000003">
    <property type="protein sequence ID" value="KAA8594098.1"/>
    <property type="molecule type" value="Genomic_DNA"/>
</dbReference>
<feature type="compositionally biased region" description="Polar residues" evidence="1">
    <location>
        <begin position="269"/>
        <end position="280"/>
    </location>
</feature>
<feature type="region of interest" description="Disordered" evidence="1">
    <location>
        <begin position="385"/>
        <end position="445"/>
    </location>
</feature>
<protein>
    <submittedName>
        <fullName evidence="2">Uncharacterized protein</fullName>
    </submittedName>
</protein>
<feature type="compositionally biased region" description="Basic and acidic residues" evidence="1">
    <location>
        <begin position="413"/>
        <end position="427"/>
    </location>
</feature>
<feature type="region of interest" description="Disordered" evidence="1">
    <location>
        <begin position="261"/>
        <end position="285"/>
    </location>
</feature>
<accession>A0A5J5DLJ3</accession>
<organism evidence="2 3">
    <name type="scientific">Etheostoma spectabile</name>
    <name type="common">orangethroat darter</name>
    <dbReference type="NCBI Taxonomy" id="54343"/>
    <lineage>
        <taxon>Eukaryota</taxon>
        <taxon>Metazoa</taxon>
        <taxon>Chordata</taxon>
        <taxon>Craniata</taxon>
        <taxon>Vertebrata</taxon>
        <taxon>Euteleostomi</taxon>
        <taxon>Actinopterygii</taxon>
        <taxon>Neopterygii</taxon>
        <taxon>Teleostei</taxon>
        <taxon>Neoteleostei</taxon>
        <taxon>Acanthomorphata</taxon>
        <taxon>Eupercaria</taxon>
        <taxon>Perciformes</taxon>
        <taxon>Percoidei</taxon>
        <taxon>Percidae</taxon>
        <taxon>Etheostomatinae</taxon>
        <taxon>Etheostoma</taxon>
    </lineage>
</organism>
<reference evidence="2 3" key="1">
    <citation type="submission" date="2019-08" db="EMBL/GenBank/DDBJ databases">
        <title>A chromosome-level genome assembly, high-density linkage maps, and genome scans reveal the genomic architecture of hybrid incompatibilities underlying speciation via character displacement in darters (Percidae: Etheostominae).</title>
        <authorList>
            <person name="Moran R.L."/>
            <person name="Catchen J.M."/>
            <person name="Fuller R.C."/>
        </authorList>
    </citation>
    <scope>NUCLEOTIDE SEQUENCE [LARGE SCALE GENOMIC DNA]</scope>
    <source>
        <strain evidence="2">EspeVRDwgs_2016</strain>
        <tissue evidence="2">Muscle</tissue>
    </source>
</reference>
<proteinExistence type="predicted"/>
<name>A0A5J5DLJ3_9PERO</name>
<feature type="compositionally biased region" description="Low complexity" evidence="1">
    <location>
        <begin position="81"/>
        <end position="90"/>
    </location>
</feature>
<feature type="region of interest" description="Disordered" evidence="1">
    <location>
        <begin position="1"/>
        <end position="91"/>
    </location>
</feature>
<feature type="compositionally biased region" description="Basic and acidic residues" evidence="1">
    <location>
        <begin position="70"/>
        <end position="80"/>
    </location>
</feature>
<evidence type="ECO:0000313" key="2">
    <source>
        <dbReference type="EMBL" id="KAA8594098.1"/>
    </source>
</evidence>
<sequence>MSHRANAHTLPASHSDSEEVSCDVDVRGVGAGVSGGQVEMDLTNDGSSKRRLKRVPHESGSGTAALSGDKGSRERLESRSRLLSSVSHSSGPHVKQTVAAQWAGCVFAWTDLPPAHKPAPPPPKKKNRSNSRTFEQRRWWREGEVMCSPPYTTTAEEYMSKAANDKLTAGLDELLLYHPLLNSRQAICKKIIVLFIVHNGLICGSAQSKTGYAAKASTSALLGVCRFEMDPNRAKQTPSIQKADVVHLDKEEEMQKLPLQPPYYDMAPSESTPFTDNPNSGHRDCDVQYAELDTAALASSPSPRSSAHTGPGDLVDSEAAVFSDLSALDAGEAEWDSGRLPEELLNPAEYMGYQRVCNMEHFPESQPAPAYPPVTFLPQHAYTQQAPNEPTYSNTSFPATDPRAPFTFPKEQSSLRRQDADRPREHTAGVGGEEEEAMQGVTSGAKNETLRQMIISCVMGSQIFDVAKPPSH</sequence>